<dbReference type="EC" id="3.6.5.2" evidence="2"/>
<dbReference type="GO" id="GO:0003925">
    <property type="term" value="F:G protein activity"/>
    <property type="evidence" value="ECO:0007669"/>
    <property type="project" value="UniProtKB-EC"/>
</dbReference>
<comment type="similarity">
    <text evidence="1">Belongs to the small GTPase superfamily. Ras family.</text>
</comment>
<dbReference type="Gene3D" id="3.40.50.300">
    <property type="entry name" value="P-loop containing nucleotide triphosphate hydrolases"/>
    <property type="match status" value="1"/>
</dbReference>
<dbReference type="GO" id="GO:0005525">
    <property type="term" value="F:GTP binding"/>
    <property type="evidence" value="ECO:0007669"/>
    <property type="project" value="InterPro"/>
</dbReference>
<dbReference type="PROSITE" id="PS51419">
    <property type="entry name" value="RAB"/>
    <property type="match status" value="1"/>
</dbReference>
<reference evidence="5" key="2">
    <citation type="submission" date="2021-09" db="EMBL/GenBank/DDBJ databases">
        <authorList>
            <person name="Jia N."/>
            <person name="Wang J."/>
            <person name="Shi W."/>
            <person name="Du L."/>
            <person name="Sun Y."/>
            <person name="Zhan W."/>
            <person name="Jiang J."/>
            <person name="Wang Q."/>
            <person name="Zhang B."/>
            <person name="Ji P."/>
            <person name="Sakyi L.B."/>
            <person name="Cui X."/>
            <person name="Yuan T."/>
            <person name="Jiang B."/>
            <person name="Yang W."/>
            <person name="Lam T.T.-Y."/>
            <person name="Chang Q."/>
            <person name="Ding S."/>
            <person name="Wang X."/>
            <person name="Zhu J."/>
            <person name="Ruan X."/>
            <person name="Zhao L."/>
            <person name="Wei J."/>
            <person name="Que T."/>
            <person name="Du C."/>
            <person name="Cheng J."/>
            <person name="Dai P."/>
            <person name="Han X."/>
            <person name="Huang E."/>
            <person name="Gao Y."/>
            <person name="Liu J."/>
            <person name="Shao H."/>
            <person name="Ye R."/>
            <person name="Li L."/>
            <person name="Wei W."/>
            <person name="Wang X."/>
            <person name="Wang C."/>
            <person name="Huo Q."/>
            <person name="Li W."/>
            <person name="Guo W."/>
            <person name="Chen H."/>
            <person name="Chen S."/>
            <person name="Zhou L."/>
            <person name="Zhou L."/>
            <person name="Ni X."/>
            <person name="Tian J."/>
            <person name="Zhou Y."/>
            <person name="Sheng Y."/>
            <person name="Liu T."/>
            <person name="Pan Y."/>
            <person name="Xia L."/>
            <person name="Li J."/>
            <person name="Zhao F."/>
            <person name="Cao W."/>
        </authorList>
    </citation>
    <scope>NUCLEOTIDE SEQUENCE</scope>
    <source>
        <strain evidence="5">Rmic-2018</strain>
        <tissue evidence="5">Larvae</tissue>
    </source>
</reference>
<keyword evidence="3" id="KW-0378">Hydrolase</keyword>
<dbReference type="EMBL" id="JABSTU010000005">
    <property type="protein sequence ID" value="KAH8031021.1"/>
    <property type="molecule type" value="Genomic_DNA"/>
</dbReference>
<evidence type="ECO:0000313" key="6">
    <source>
        <dbReference type="Proteomes" id="UP000821866"/>
    </source>
</evidence>
<dbReference type="Proteomes" id="UP000821866">
    <property type="component" value="Chromosome 3"/>
</dbReference>
<evidence type="ECO:0000256" key="3">
    <source>
        <dbReference type="ARBA" id="ARBA00022801"/>
    </source>
</evidence>
<evidence type="ECO:0000256" key="2">
    <source>
        <dbReference type="ARBA" id="ARBA00011984"/>
    </source>
</evidence>
<dbReference type="InterPro" id="IPR051065">
    <property type="entry name" value="Ras-related_GTPase"/>
</dbReference>
<sequence>MTPAWVILYQQGVRGLTTPGLAVTVRYLTKRYIGEYSSSKDMLYRHNVTFDNVATDVEILDSSCCMVTGCLYDHITWADAFVLVYSICERSSFDHARALLETLVAVRGARSAPMILLGNKRDLEHCRQVGVDDGHEASLHFHCQFYEVSAAENYVGVSLAFQSLIRETRALQALRTLPIRRKAGAAMTVSKMIGIVFGKSQKSNRNGKKRPSLSI</sequence>
<dbReference type="Pfam" id="PF00071">
    <property type="entry name" value="Ras"/>
    <property type="match status" value="1"/>
</dbReference>
<dbReference type="AlphaFoldDB" id="A0A9J6EAC0"/>
<evidence type="ECO:0000256" key="1">
    <source>
        <dbReference type="ARBA" id="ARBA00008344"/>
    </source>
</evidence>
<keyword evidence="6" id="KW-1185">Reference proteome</keyword>
<proteinExistence type="inferred from homology"/>
<dbReference type="PROSITE" id="PS51421">
    <property type="entry name" value="RAS"/>
    <property type="match status" value="1"/>
</dbReference>
<dbReference type="VEuPathDB" id="VectorBase:LOC119164279"/>
<evidence type="ECO:0000256" key="4">
    <source>
        <dbReference type="ARBA" id="ARBA00048098"/>
    </source>
</evidence>
<dbReference type="InterPro" id="IPR001806">
    <property type="entry name" value="Small_GTPase"/>
</dbReference>
<organism evidence="5 6">
    <name type="scientific">Rhipicephalus microplus</name>
    <name type="common">Cattle tick</name>
    <name type="synonym">Boophilus microplus</name>
    <dbReference type="NCBI Taxonomy" id="6941"/>
    <lineage>
        <taxon>Eukaryota</taxon>
        <taxon>Metazoa</taxon>
        <taxon>Ecdysozoa</taxon>
        <taxon>Arthropoda</taxon>
        <taxon>Chelicerata</taxon>
        <taxon>Arachnida</taxon>
        <taxon>Acari</taxon>
        <taxon>Parasitiformes</taxon>
        <taxon>Ixodida</taxon>
        <taxon>Ixodoidea</taxon>
        <taxon>Ixodidae</taxon>
        <taxon>Rhipicephalinae</taxon>
        <taxon>Rhipicephalus</taxon>
        <taxon>Boophilus</taxon>
    </lineage>
</organism>
<dbReference type="InterPro" id="IPR027417">
    <property type="entry name" value="P-loop_NTPase"/>
</dbReference>
<dbReference type="SUPFAM" id="SSF52540">
    <property type="entry name" value="P-loop containing nucleoside triphosphate hydrolases"/>
    <property type="match status" value="1"/>
</dbReference>
<dbReference type="PANTHER" id="PTHR45704">
    <property type="entry name" value="RAS-LIKE FAMILY MEMBER 11"/>
    <property type="match status" value="1"/>
</dbReference>
<name>A0A9J6EAC0_RHIMP</name>
<dbReference type="SMART" id="SM00175">
    <property type="entry name" value="RAB"/>
    <property type="match status" value="1"/>
</dbReference>
<comment type="catalytic activity">
    <reaction evidence="4">
        <text>GTP + H2O = GDP + phosphate + H(+)</text>
        <dbReference type="Rhea" id="RHEA:19669"/>
        <dbReference type="ChEBI" id="CHEBI:15377"/>
        <dbReference type="ChEBI" id="CHEBI:15378"/>
        <dbReference type="ChEBI" id="CHEBI:37565"/>
        <dbReference type="ChEBI" id="CHEBI:43474"/>
        <dbReference type="ChEBI" id="CHEBI:58189"/>
        <dbReference type="EC" id="3.6.5.2"/>
    </reaction>
</comment>
<reference evidence="5" key="1">
    <citation type="journal article" date="2020" name="Cell">
        <title>Large-Scale Comparative Analyses of Tick Genomes Elucidate Their Genetic Diversity and Vector Capacities.</title>
        <authorList>
            <consortium name="Tick Genome and Microbiome Consortium (TIGMIC)"/>
            <person name="Jia N."/>
            <person name="Wang J."/>
            <person name="Shi W."/>
            <person name="Du L."/>
            <person name="Sun Y."/>
            <person name="Zhan W."/>
            <person name="Jiang J.F."/>
            <person name="Wang Q."/>
            <person name="Zhang B."/>
            <person name="Ji P."/>
            <person name="Bell-Sakyi L."/>
            <person name="Cui X.M."/>
            <person name="Yuan T.T."/>
            <person name="Jiang B.G."/>
            <person name="Yang W.F."/>
            <person name="Lam T.T."/>
            <person name="Chang Q.C."/>
            <person name="Ding S.J."/>
            <person name="Wang X.J."/>
            <person name="Zhu J.G."/>
            <person name="Ruan X.D."/>
            <person name="Zhao L."/>
            <person name="Wei J.T."/>
            <person name="Ye R.Z."/>
            <person name="Que T.C."/>
            <person name="Du C.H."/>
            <person name="Zhou Y.H."/>
            <person name="Cheng J.X."/>
            <person name="Dai P.F."/>
            <person name="Guo W.B."/>
            <person name="Han X.H."/>
            <person name="Huang E.J."/>
            <person name="Li L.F."/>
            <person name="Wei W."/>
            <person name="Gao Y.C."/>
            <person name="Liu J.Z."/>
            <person name="Shao H.Z."/>
            <person name="Wang X."/>
            <person name="Wang C.C."/>
            <person name="Yang T.C."/>
            <person name="Huo Q.B."/>
            <person name="Li W."/>
            <person name="Chen H.Y."/>
            <person name="Chen S.E."/>
            <person name="Zhou L.G."/>
            <person name="Ni X.B."/>
            <person name="Tian J.H."/>
            <person name="Sheng Y."/>
            <person name="Liu T."/>
            <person name="Pan Y.S."/>
            <person name="Xia L.Y."/>
            <person name="Li J."/>
            <person name="Zhao F."/>
            <person name="Cao W.C."/>
        </authorList>
    </citation>
    <scope>NUCLEOTIDE SEQUENCE</scope>
    <source>
        <strain evidence="5">Rmic-2018</strain>
    </source>
</reference>
<protein>
    <recommendedName>
        <fullName evidence="2">small monomeric GTPase</fullName>
        <ecNumber evidence="2">3.6.5.2</ecNumber>
    </recommendedName>
</protein>
<comment type="caution">
    <text evidence="5">The sequence shown here is derived from an EMBL/GenBank/DDBJ whole genome shotgun (WGS) entry which is preliminary data.</text>
</comment>
<gene>
    <name evidence="5" type="ORF">HPB51_012489</name>
</gene>
<evidence type="ECO:0000313" key="5">
    <source>
        <dbReference type="EMBL" id="KAH8031021.1"/>
    </source>
</evidence>
<accession>A0A9J6EAC0</accession>
<dbReference type="SMART" id="SM00173">
    <property type="entry name" value="RAS"/>
    <property type="match status" value="1"/>
</dbReference>